<accession>V4AMC5</accession>
<dbReference type="EMBL" id="KB201262">
    <property type="protein sequence ID" value="ESO98307.1"/>
    <property type="molecule type" value="Genomic_DNA"/>
</dbReference>
<name>V4AMC5_LOTGI</name>
<keyword evidence="3" id="KW-1185">Reference proteome</keyword>
<proteinExistence type="predicted"/>
<dbReference type="STRING" id="225164.V4AMC5"/>
<feature type="compositionally biased region" description="Basic and acidic residues" evidence="1">
    <location>
        <begin position="223"/>
        <end position="235"/>
    </location>
</feature>
<feature type="compositionally biased region" description="Basic and acidic residues" evidence="1">
    <location>
        <begin position="161"/>
        <end position="186"/>
    </location>
</feature>
<feature type="region of interest" description="Disordered" evidence="1">
    <location>
        <begin position="55"/>
        <end position="339"/>
    </location>
</feature>
<dbReference type="GeneID" id="20237961"/>
<evidence type="ECO:0000256" key="1">
    <source>
        <dbReference type="SAM" id="MobiDB-lite"/>
    </source>
</evidence>
<evidence type="ECO:0000313" key="3">
    <source>
        <dbReference type="Proteomes" id="UP000030746"/>
    </source>
</evidence>
<sequence>MEYGYGNRRSSRSSDDEGKSLSSSLSEGTSKFFNSVMSKKNGIFSDISNKIETTFSMKSGGSSSASSGNTSPVNSPPIPSQCTQSPTAHKSPPVRTNSVNTPPPPRPPPPTRRPSEKCFQKRHLPPRSMSESVGRRESADRGSMEDPITVNGMNVSFDEPLYNKREAPVGRSSDSAEARHSRESSRRVGPTGGNSADSRDNSAQRQKDRYTRRQNNLSSSSNESDKPNERSDGKRAPKLKTGRRSSTVDEMLFDNYVPPDITDIPSEPISGDLMSFDQSEDRKENRRKKTSPHPSQSSIDSNESNRLYTNTSIDSSDAEYGGVPVHRSGSLGSDKSWSSNYSIDSQPDEVTLECMEFMKSFVDKVFNTSDDVTQTEKAKFGELCQYSPGRLWFARYVNSQTVKMELKCFLFSEGMKSGTIKIMVAA</sequence>
<feature type="compositionally biased region" description="Pro residues" evidence="1">
    <location>
        <begin position="101"/>
        <end position="112"/>
    </location>
</feature>
<feature type="compositionally biased region" description="Polar residues" evidence="1">
    <location>
        <begin position="292"/>
        <end position="315"/>
    </location>
</feature>
<feature type="compositionally biased region" description="Low complexity" evidence="1">
    <location>
        <begin position="328"/>
        <end position="339"/>
    </location>
</feature>
<dbReference type="OMA" id="LWFSRYV"/>
<feature type="compositionally biased region" description="Basic and acidic residues" evidence="1">
    <location>
        <begin position="133"/>
        <end position="144"/>
    </location>
</feature>
<feature type="compositionally biased region" description="Polar residues" evidence="1">
    <location>
        <begin position="213"/>
        <end position="222"/>
    </location>
</feature>
<protein>
    <submittedName>
        <fullName evidence="2">Uncharacterized protein</fullName>
    </submittedName>
</protein>
<dbReference type="RefSeq" id="XP_009051009.1">
    <property type="nucleotide sequence ID" value="XM_009052761.1"/>
</dbReference>
<dbReference type="AlphaFoldDB" id="V4AMC5"/>
<dbReference type="OrthoDB" id="6268344at2759"/>
<reference evidence="2 3" key="1">
    <citation type="journal article" date="2013" name="Nature">
        <title>Insights into bilaterian evolution from three spiralian genomes.</title>
        <authorList>
            <person name="Simakov O."/>
            <person name="Marletaz F."/>
            <person name="Cho S.J."/>
            <person name="Edsinger-Gonzales E."/>
            <person name="Havlak P."/>
            <person name="Hellsten U."/>
            <person name="Kuo D.H."/>
            <person name="Larsson T."/>
            <person name="Lv J."/>
            <person name="Arendt D."/>
            <person name="Savage R."/>
            <person name="Osoegawa K."/>
            <person name="de Jong P."/>
            <person name="Grimwood J."/>
            <person name="Chapman J.A."/>
            <person name="Shapiro H."/>
            <person name="Aerts A."/>
            <person name="Otillar R.P."/>
            <person name="Terry A.Y."/>
            <person name="Boore J.L."/>
            <person name="Grigoriev I.V."/>
            <person name="Lindberg D.R."/>
            <person name="Seaver E.C."/>
            <person name="Weisblat D.A."/>
            <person name="Putnam N.H."/>
            <person name="Rokhsar D.S."/>
        </authorList>
    </citation>
    <scope>NUCLEOTIDE SEQUENCE [LARGE SCALE GENOMIC DNA]</scope>
</reference>
<dbReference type="Proteomes" id="UP000030746">
    <property type="component" value="Unassembled WGS sequence"/>
</dbReference>
<dbReference type="HOGENOM" id="CLU_644501_0_0_1"/>
<organism evidence="2 3">
    <name type="scientific">Lottia gigantea</name>
    <name type="common">Giant owl limpet</name>
    <dbReference type="NCBI Taxonomy" id="225164"/>
    <lineage>
        <taxon>Eukaryota</taxon>
        <taxon>Metazoa</taxon>
        <taxon>Spiralia</taxon>
        <taxon>Lophotrochozoa</taxon>
        <taxon>Mollusca</taxon>
        <taxon>Gastropoda</taxon>
        <taxon>Patellogastropoda</taxon>
        <taxon>Lottioidea</taxon>
        <taxon>Lottiidae</taxon>
        <taxon>Lottia</taxon>
    </lineage>
</organism>
<gene>
    <name evidence="2" type="ORF">LOTGIDRAFT_159107</name>
</gene>
<dbReference type="CTD" id="20237961"/>
<feature type="compositionally biased region" description="Low complexity" evidence="1">
    <location>
        <begin position="55"/>
        <end position="71"/>
    </location>
</feature>
<feature type="compositionally biased region" description="Basic and acidic residues" evidence="1">
    <location>
        <begin position="197"/>
        <end position="211"/>
    </location>
</feature>
<evidence type="ECO:0000313" key="2">
    <source>
        <dbReference type="EMBL" id="ESO98307.1"/>
    </source>
</evidence>
<feature type="region of interest" description="Disordered" evidence="1">
    <location>
        <begin position="1"/>
        <end position="28"/>
    </location>
</feature>
<dbReference type="KEGG" id="lgi:LOTGIDRAFT_159107"/>